<evidence type="ECO:0000259" key="5">
    <source>
        <dbReference type="PROSITE" id="PS51344"/>
    </source>
</evidence>
<comment type="similarity">
    <text evidence="1">Belongs to the TFIIE alpha subunit family.</text>
</comment>
<feature type="region of interest" description="Disordered" evidence="4">
    <location>
        <begin position="327"/>
        <end position="460"/>
    </location>
</feature>
<evidence type="ECO:0000313" key="7">
    <source>
        <dbReference type="Proteomes" id="UP000593566"/>
    </source>
</evidence>
<name>A0A8H6CKL8_9LECA</name>
<keyword evidence="2" id="KW-0805">Transcription regulation</keyword>
<organism evidence="6 7">
    <name type="scientific">Letharia lupina</name>
    <dbReference type="NCBI Taxonomy" id="560253"/>
    <lineage>
        <taxon>Eukaryota</taxon>
        <taxon>Fungi</taxon>
        <taxon>Dikarya</taxon>
        <taxon>Ascomycota</taxon>
        <taxon>Pezizomycotina</taxon>
        <taxon>Lecanoromycetes</taxon>
        <taxon>OSLEUM clade</taxon>
        <taxon>Lecanoromycetidae</taxon>
        <taxon>Lecanorales</taxon>
        <taxon>Lecanorineae</taxon>
        <taxon>Parmeliaceae</taxon>
        <taxon>Letharia</taxon>
    </lineage>
</organism>
<dbReference type="InterPro" id="IPR002853">
    <property type="entry name" value="TFIIE_asu"/>
</dbReference>
<dbReference type="Gene3D" id="3.30.40.10">
    <property type="entry name" value="Zinc/RING finger domain, C3HC4 (zinc finger)"/>
    <property type="match status" value="1"/>
</dbReference>
<feature type="compositionally biased region" description="Polar residues" evidence="4">
    <location>
        <begin position="361"/>
        <end position="373"/>
    </location>
</feature>
<dbReference type="RefSeq" id="XP_037153846.1">
    <property type="nucleotide sequence ID" value="XM_037301029.1"/>
</dbReference>
<evidence type="ECO:0000256" key="1">
    <source>
        <dbReference type="ARBA" id="ARBA00008947"/>
    </source>
</evidence>
<dbReference type="GO" id="GO:0006367">
    <property type="term" value="P:transcription initiation at RNA polymerase II promoter"/>
    <property type="evidence" value="ECO:0007669"/>
    <property type="project" value="InterPro"/>
</dbReference>
<accession>A0A8H6CKL8</accession>
<feature type="compositionally biased region" description="Acidic residues" evidence="4">
    <location>
        <begin position="345"/>
        <end position="357"/>
    </location>
</feature>
<feature type="compositionally biased region" description="Polar residues" evidence="4">
    <location>
        <begin position="393"/>
        <end position="408"/>
    </location>
</feature>
<dbReference type="InterPro" id="IPR017919">
    <property type="entry name" value="TFIIE/TFIIEa_HTH"/>
</dbReference>
<feature type="compositionally biased region" description="Basic and acidic residues" evidence="4">
    <location>
        <begin position="327"/>
        <end position="344"/>
    </location>
</feature>
<dbReference type="PANTHER" id="PTHR13097">
    <property type="entry name" value="TRANSCRIPTION INITIATION FACTOR IIE, ALPHA SUBUNIT"/>
    <property type="match status" value="1"/>
</dbReference>
<evidence type="ECO:0000256" key="2">
    <source>
        <dbReference type="ARBA" id="ARBA00023015"/>
    </source>
</evidence>
<dbReference type="PROSITE" id="PS51344">
    <property type="entry name" value="HTH_TFE_IIE"/>
    <property type="match status" value="1"/>
</dbReference>
<dbReference type="Pfam" id="PF02002">
    <property type="entry name" value="TFIIE_alpha"/>
    <property type="match status" value="1"/>
</dbReference>
<evidence type="ECO:0000256" key="3">
    <source>
        <dbReference type="ARBA" id="ARBA00023163"/>
    </source>
</evidence>
<reference evidence="6 7" key="1">
    <citation type="journal article" date="2020" name="Genomics">
        <title>Complete, high-quality genomes from long-read metagenomic sequencing of two wolf lichen thalli reveals enigmatic genome architecture.</title>
        <authorList>
            <person name="McKenzie S.K."/>
            <person name="Walston R.F."/>
            <person name="Allen J.L."/>
        </authorList>
    </citation>
    <scope>NUCLEOTIDE SEQUENCE [LARGE SCALE GENOMIC DNA]</scope>
    <source>
        <strain evidence="6">WasteWater1</strain>
    </source>
</reference>
<dbReference type="InterPro" id="IPR024550">
    <property type="entry name" value="TFIIEa/SarR/Rpc3_HTH_dom"/>
</dbReference>
<comment type="caution">
    <text evidence="6">The sequence shown here is derived from an EMBL/GenBank/DDBJ whole genome shotgun (WGS) entry which is preliminary data.</text>
</comment>
<evidence type="ECO:0000256" key="4">
    <source>
        <dbReference type="SAM" id="MobiDB-lite"/>
    </source>
</evidence>
<dbReference type="SMART" id="SM00531">
    <property type="entry name" value="TFIIE"/>
    <property type="match status" value="1"/>
</dbReference>
<feature type="domain" description="HTH TFE/IIEalpha-type" evidence="5">
    <location>
        <begin position="4"/>
        <end position="95"/>
    </location>
</feature>
<dbReference type="PANTHER" id="PTHR13097:SF7">
    <property type="entry name" value="GENERAL TRANSCRIPTION FACTOR IIE SUBUNIT 1"/>
    <property type="match status" value="1"/>
</dbReference>
<evidence type="ECO:0000313" key="6">
    <source>
        <dbReference type="EMBL" id="KAF6224979.1"/>
    </source>
</evidence>
<feature type="compositionally biased region" description="Acidic residues" evidence="4">
    <location>
        <begin position="441"/>
        <end position="460"/>
    </location>
</feature>
<dbReference type="InterPro" id="IPR039997">
    <property type="entry name" value="TFE"/>
</dbReference>
<proteinExistence type="inferred from homology"/>
<keyword evidence="7" id="KW-1185">Reference proteome</keyword>
<dbReference type="EMBL" id="JACCJB010000008">
    <property type="protein sequence ID" value="KAF6224979.1"/>
    <property type="molecule type" value="Genomic_DNA"/>
</dbReference>
<dbReference type="InterPro" id="IPR013083">
    <property type="entry name" value="Znf_RING/FYVE/PHD"/>
</dbReference>
<keyword evidence="3" id="KW-0804">Transcription</keyword>
<sequence length="460" mass="51215">MDLAKTLIRSVVRAFYDTPFVLVIDALMVHSALPNEDLAYLLQIPSKELRKLCGKLKEDRLLSVHSRLETREGQQRPINKDYYYVDFHATIDAIKYRIFQLTQKVESMYKPSEEKKDFHCPRCKAQWTELEVLDRPVPEGFECHRCGGLLERKEQLDAGDSTGHAKQSRLMDQLFGLLKMLQQVDSEDIPSNDFDTAFSHAVLVERNIVVNPGQQRVTFNAPEPPPAAVKGMMPQLVAAQLDVSVTTGSERTTAEQAAEAQRKANIAAQNILPVWHTTSTVTGETTVAGKKDGEQQVNGRALLKEEEDEKKISTEDEQMAAYYAEMRREEDMEQERKRVAREQEAASEDEDEGDFEDVLSASRNGTPSSSMSENWKGPPVSQTNGSVKRKGSESGSSAPATNTSTPIGSGQAIEEGDGPVLKKVKFEDRKNGASAVKSEAEEQVDNDSDEDEEANFEDAL</sequence>
<gene>
    <name evidence="6" type="ORF">HO133_010174</name>
</gene>
<dbReference type="AlphaFoldDB" id="A0A8H6CKL8"/>
<dbReference type="GO" id="GO:0005673">
    <property type="term" value="C:transcription factor TFIIE complex"/>
    <property type="evidence" value="ECO:0007669"/>
    <property type="project" value="TreeGrafter"/>
</dbReference>
<protein>
    <recommendedName>
        <fullName evidence="5">HTH TFE/IIEalpha-type domain-containing protein</fullName>
    </recommendedName>
</protein>
<dbReference type="Proteomes" id="UP000593566">
    <property type="component" value="Unassembled WGS sequence"/>
</dbReference>
<dbReference type="GeneID" id="59338566"/>